<dbReference type="InterPro" id="IPR035437">
    <property type="entry name" value="SNase_OB-fold_sf"/>
</dbReference>
<dbReference type="Proteomes" id="UP000006316">
    <property type="component" value="Unassembled WGS sequence"/>
</dbReference>
<keyword evidence="3" id="KW-0378">Hydrolase</keyword>
<dbReference type="PANTHER" id="PTHR12302:SF3">
    <property type="entry name" value="SERINE_THREONINE-PROTEIN KINASE 31"/>
    <property type="match status" value="1"/>
</dbReference>
<reference evidence="5 6" key="1">
    <citation type="journal article" date="2012" name="Front. Microbiol.">
        <title>Redundancy and modularity in membrane-associated dissimilatory nitrate reduction in Bacillus.</title>
        <authorList>
            <person name="Heylen K."/>
            <person name="Keltjens J."/>
        </authorList>
    </citation>
    <scope>NUCLEOTIDE SEQUENCE [LARGE SCALE GENOMIC DNA]</scope>
    <source>
        <strain evidence="6">LMG 21833T</strain>
    </source>
</reference>
<evidence type="ECO:0000256" key="3">
    <source>
        <dbReference type="ARBA" id="ARBA00022801"/>
    </source>
</evidence>
<evidence type="ECO:0000259" key="4">
    <source>
        <dbReference type="PROSITE" id="PS50830"/>
    </source>
</evidence>
<protein>
    <submittedName>
        <fullName evidence="5">DNA nuclease, lipoprotein</fullName>
    </submittedName>
</protein>
<name>K6C6Y8_9BACI</name>
<dbReference type="Pfam" id="PF00565">
    <property type="entry name" value="SNase"/>
    <property type="match status" value="1"/>
</dbReference>
<dbReference type="GO" id="GO:0004519">
    <property type="term" value="F:endonuclease activity"/>
    <property type="evidence" value="ECO:0007669"/>
    <property type="project" value="UniProtKB-KW"/>
</dbReference>
<sequence length="217" mass="24301">MRKTVAVGAFIVAATLLAYQQQGIIDEDQLGGNLTDHQVEQSSNYADEVANIAVGQVPITLVQAIDGDTIKAKVNGKVETIRYLLVDTPESRKPEMCVQPFAKEAYQRNNELVKGGSLSMEFEGRNSRDAYGRLLAYVYVDGVSIQETLLKEGYARVAYIMAPPYRNLKRYRIDENLAKESKLRIWSTKDYVTNRGFNGCVTEREVNLQGSNPFSLH</sequence>
<dbReference type="GO" id="GO:0016787">
    <property type="term" value="F:hydrolase activity"/>
    <property type="evidence" value="ECO:0007669"/>
    <property type="project" value="UniProtKB-KW"/>
</dbReference>
<dbReference type="PATRIC" id="fig|1117379.3.peg.2786"/>
<dbReference type="STRING" id="1117379.BABA_13492"/>
<dbReference type="EMBL" id="AJLS01000097">
    <property type="protein sequence ID" value="EKN66905.1"/>
    <property type="molecule type" value="Genomic_DNA"/>
</dbReference>
<proteinExistence type="predicted"/>
<comment type="caution">
    <text evidence="5">The sequence shown here is derived from an EMBL/GenBank/DDBJ whole genome shotgun (WGS) entry which is preliminary data.</text>
</comment>
<dbReference type="Gene3D" id="2.40.50.90">
    <property type="match status" value="1"/>
</dbReference>
<dbReference type="eggNOG" id="COG1525">
    <property type="taxonomic scope" value="Bacteria"/>
</dbReference>
<evidence type="ECO:0000313" key="5">
    <source>
        <dbReference type="EMBL" id="EKN66905.1"/>
    </source>
</evidence>
<evidence type="ECO:0000256" key="2">
    <source>
        <dbReference type="ARBA" id="ARBA00022759"/>
    </source>
</evidence>
<accession>K6C6Y8</accession>
<keyword evidence="1" id="KW-0540">Nuclease</keyword>
<dbReference type="InterPro" id="IPR016071">
    <property type="entry name" value="Staphylococal_nuclease_OB-fold"/>
</dbReference>
<keyword evidence="5" id="KW-0449">Lipoprotein</keyword>
<evidence type="ECO:0000313" key="6">
    <source>
        <dbReference type="Proteomes" id="UP000006316"/>
    </source>
</evidence>
<dbReference type="PROSITE" id="PS50830">
    <property type="entry name" value="TNASE_3"/>
    <property type="match status" value="1"/>
</dbReference>
<gene>
    <name evidence="5" type="ORF">BABA_13492</name>
</gene>
<feature type="domain" description="TNase-like" evidence="4">
    <location>
        <begin position="55"/>
        <end position="188"/>
    </location>
</feature>
<dbReference type="PANTHER" id="PTHR12302">
    <property type="entry name" value="EBNA2 BINDING PROTEIN P100"/>
    <property type="match status" value="1"/>
</dbReference>
<dbReference type="SUPFAM" id="SSF50199">
    <property type="entry name" value="Staphylococcal nuclease"/>
    <property type="match status" value="1"/>
</dbReference>
<dbReference type="RefSeq" id="WP_007085697.1">
    <property type="nucleotide sequence ID" value="NZ_AJLS01000097.1"/>
</dbReference>
<keyword evidence="2" id="KW-0255">Endonuclease</keyword>
<keyword evidence="6" id="KW-1185">Reference proteome</keyword>
<dbReference type="OrthoDB" id="4376109at2"/>
<evidence type="ECO:0000256" key="1">
    <source>
        <dbReference type="ARBA" id="ARBA00022722"/>
    </source>
</evidence>
<dbReference type="AlphaFoldDB" id="K6C6Y8"/>
<organism evidence="5 6">
    <name type="scientific">Neobacillus bataviensis LMG 21833</name>
    <dbReference type="NCBI Taxonomy" id="1117379"/>
    <lineage>
        <taxon>Bacteria</taxon>
        <taxon>Bacillati</taxon>
        <taxon>Bacillota</taxon>
        <taxon>Bacilli</taxon>
        <taxon>Bacillales</taxon>
        <taxon>Bacillaceae</taxon>
        <taxon>Neobacillus</taxon>
    </lineage>
</organism>
<dbReference type="SMART" id="SM00318">
    <property type="entry name" value="SNc"/>
    <property type="match status" value="1"/>
</dbReference>